<feature type="domain" description="Putative aromatic acid exporter C-terminal" evidence="7">
    <location>
        <begin position="159"/>
        <end position="321"/>
    </location>
</feature>
<evidence type="ECO:0000313" key="9">
    <source>
        <dbReference type="Proteomes" id="UP000664256"/>
    </source>
</evidence>
<evidence type="ECO:0000256" key="4">
    <source>
        <dbReference type="ARBA" id="ARBA00022989"/>
    </source>
</evidence>
<keyword evidence="3 6" id="KW-0812">Transmembrane</keyword>
<feature type="transmembrane region" description="Helical" evidence="6">
    <location>
        <begin position="126"/>
        <end position="146"/>
    </location>
</feature>
<dbReference type="Pfam" id="PF06081">
    <property type="entry name" value="ArAE_1"/>
    <property type="match status" value="1"/>
</dbReference>
<keyword evidence="5 6" id="KW-0472">Membrane</keyword>
<dbReference type="InterPro" id="IPR038323">
    <property type="entry name" value="ArAE_1_C_sf"/>
</dbReference>
<feature type="transmembrane region" description="Helical" evidence="6">
    <location>
        <begin position="86"/>
        <end position="105"/>
    </location>
</feature>
<comment type="subcellular location">
    <subcellularLocation>
        <location evidence="1">Cell membrane</location>
        <topology evidence="1">Multi-pass membrane protein</topology>
    </subcellularLocation>
</comment>
<sequence length="343" mass="39536">MNLLTKNTWQQHLGYALKIGIGSALAILLAELLGLNFAASAGIITLLTISTTKVQTWRLCLQRIGTFLVTVLLAFFIQPIHQLEWISYGVILVLLTFGLSARNLLPTLSVNAVVLTHLLAGKALTLAAIINEFWLLVIGLFIAIVVNHFQHYESQKKYLNYCRTISEKKFKIVFEKLAAYLADSEVNNHVWDDIIGLEKELHNYTQVAFAYQQNRLPLTDDFYLDYFEMRTQQCNVLHNLHYEIKKLRRIKSDSAVIVAFLNEIAAHFGEMNQPIHQLHMMDQLVQKIEDASLPQTKEEFLRKARLYHILMDLEEFLIFKKRFLQKHHPEKVAAYEAQLATDE</sequence>
<dbReference type="InterPro" id="IPR010343">
    <property type="entry name" value="ArAE_1"/>
</dbReference>
<protein>
    <recommendedName>
        <fullName evidence="7">Putative aromatic acid exporter C-terminal domain-containing protein</fullName>
    </recommendedName>
</protein>
<dbReference type="InterPro" id="IPR021062">
    <property type="entry name" value="ArAE_1_C"/>
</dbReference>
<dbReference type="InterPro" id="IPR052984">
    <property type="entry name" value="UPF0421"/>
</dbReference>
<organism evidence="8 9">
    <name type="scientific">Candidatus Enterococcus myersii</name>
    <dbReference type="NCBI Taxonomy" id="2815322"/>
    <lineage>
        <taxon>Bacteria</taxon>
        <taxon>Bacillati</taxon>
        <taxon>Bacillota</taxon>
        <taxon>Bacilli</taxon>
        <taxon>Lactobacillales</taxon>
        <taxon>Enterococcaceae</taxon>
        <taxon>Enterococcus</taxon>
    </lineage>
</organism>
<keyword evidence="4 6" id="KW-1133">Transmembrane helix</keyword>
<evidence type="ECO:0000256" key="2">
    <source>
        <dbReference type="ARBA" id="ARBA00022475"/>
    </source>
</evidence>
<dbReference type="Pfam" id="PF11728">
    <property type="entry name" value="ArAE_1_C"/>
    <property type="match status" value="1"/>
</dbReference>
<evidence type="ECO:0000313" key="8">
    <source>
        <dbReference type="EMBL" id="MBO0448081.1"/>
    </source>
</evidence>
<keyword evidence="9" id="KW-1185">Reference proteome</keyword>
<reference evidence="8 9" key="1">
    <citation type="submission" date="2021-03" db="EMBL/GenBank/DDBJ databases">
        <title>Enterococcal diversity collection.</title>
        <authorList>
            <person name="Gilmore M.S."/>
            <person name="Schwartzman J."/>
            <person name="Van Tyne D."/>
            <person name="Martin M."/>
            <person name="Earl A.M."/>
            <person name="Manson A.L."/>
            <person name="Straub T."/>
            <person name="Salamzade R."/>
            <person name="Saavedra J."/>
            <person name="Lebreton F."/>
            <person name="Prichula J."/>
            <person name="Schaufler K."/>
            <person name="Gaca A."/>
            <person name="Sgardioli B."/>
            <person name="Wagenaar J."/>
            <person name="Strong T."/>
        </authorList>
    </citation>
    <scope>NUCLEOTIDE SEQUENCE [LARGE SCALE GENOMIC DNA]</scope>
    <source>
        <strain evidence="8 9">MJM12</strain>
    </source>
</reference>
<evidence type="ECO:0000256" key="5">
    <source>
        <dbReference type="ARBA" id="ARBA00023136"/>
    </source>
</evidence>
<name>A0ABS3H3S9_9ENTE</name>
<dbReference type="PANTHER" id="PTHR40064:SF1">
    <property type="entry name" value="MEMBRANE PROTEIN"/>
    <property type="match status" value="1"/>
</dbReference>
<evidence type="ECO:0000259" key="7">
    <source>
        <dbReference type="Pfam" id="PF11728"/>
    </source>
</evidence>
<evidence type="ECO:0000256" key="1">
    <source>
        <dbReference type="ARBA" id="ARBA00004651"/>
    </source>
</evidence>
<evidence type="ECO:0000256" key="3">
    <source>
        <dbReference type="ARBA" id="ARBA00022692"/>
    </source>
</evidence>
<keyword evidence="2" id="KW-1003">Cell membrane</keyword>
<evidence type="ECO:0000256" key="6">
    <source>
        <dbReference type="SAM" id="Phobius"/>
    </source>
</evidence>
<dbReference type="Proteomes" id="UP000664256">
    <property type="component" value="Unassembled WGS sequence"/>
</dbReference>
<feature type="transmembrane region" description="Helical" evidence="6">
    <location>
        <begin position="61"/>
        <end position="80"/>
    </location>
</feature>
<comment type="caution">
    <text evidence="8">The sequence shown here is derived from an EMBL/GenBank/DDBJ whole genome shotgun (WGS) entry which is preliminary data.</text>
</comment>
<dbReference type="PANTHER" id="PTHR40064">
    <property type="entry name" value="MEMBRANE PROTEIN-RELATED"/>
    <property type="match status" value="1"/>
</dbReference>
<feature type="transmembrane region" description="Helical" evidence="6">
    <location>
        <begin position="20"/>
        <end position="49"/>
    </location>
</feature>
<accession>A0ABS3H3S9</accession>
<dbReference type="RefSeq" id="WP_206902288.1">
    <property type="nucleotide sequence ID" value="NZ_JAFLVT010000001.1"/>
</dbReference>
<dbReference type="EMBL" id="JAFLVT010000001">
    <property type="protein sequence ID" value="MBO0448081.1"/>
    <property type="molecule type" value="Genomic_DNA"/>
</dbReference>
<proteinExistence type="predicted"/>
<dbReference type="Gene3D" id="1.20.120.940">
    <property type="entry name" value="Putative aromatic acid exporter, C-terminal domain"/>
    <property type="match status" value="1"/>
</dbReference>
<gene>
    <name evidence="8" type="ORF">JZO76_00870</name>
</gene>